<evidence type="ECO:0000313" key="13">
    <source>
        <dbReference type="Proteomes" id="UP000198635"/>
    </source>
</evidence>
<evidence type="ECO:0000256" key="2">
    <source>
        <dbReference type="ARBA" id="ARBA00001947"/>
    </source>
</evidence>
<dbReference type="PROSITE" id="PS51462">
    <property type="entry name" value="NUDIX"/>
    <property type="match status" value="1"/>
</dbReference>
<sequence>MDHYSRSALNTFAGLVLNRKPLAPLDAPDWEKSLTSKHAVFVVVRGDEILFDGTRLEPLLLAPPMLGACDRAHLQAMLLGDDGSRRYFAINIERLPAGTVQCLSSLGTFVPLRRHAAVLPRQMAALLGYARAVAGWHSLARYCGLCGHPTMPRPGSPAQTCTNPACGAVHFPRVNPAMIVLVHHRDSQGDRCLLGRQSLWQPRVYSALSGYVEPGESVEDAVLREVMEETGVTVRDIHYFSSQPWPFSGSLMLGFHARATSTKIHIDEDELEDARWFARHEIPALLDSGELALPSAETIARHLFDAWYLGGEIGRD</sequence>
<dbReference type="PANTHER" id="PTHR42904">
    <property type="entry name" value="NUDIX HYDROLASE, NUDC SUBFAMILY"/>
    <property type="match status" value="1"/>
</dbReference>
<dbReference type="GO" id="GO:0005829">
    <property type="term" value="C:cytosol"/>
    <property type="evidence" value="ECO:0007669"/>
    <property type="project" value="TreeGrafter"/>
</dbReference>
<dbReference type="EC" id="3.6.1.22" evidence="4"/>
<keyword evidence="5" id="KW-0479">Metal-binding</keyword>
<evidence type="ECO:0000256" key="6">
    <source>
        <dbReference type="ARBA" id="ARBA00022801"/>
    </source>
</evidence>
<evidence type="ECO:0000259" key="11">
    <source>
        <dbReference type="PROSITE" id="PS51462"/>
    </source>
</evidence>
<keyword evidence="7" id="KW-0460">Magnesium</keyword>
<dbReference type="InterPro" id="IPR020084">
    <property type="entry name" value="NUDIX_hydrolase_CS"/>
</dbReference>
<keyword evidence="6 10" id="KW-0378">Hydrolase</keyword>
<evidence type="ECO:0000256" key="5">
    <source>
        <dbReference type="ARBA" id="ARBA00022723"/>
    </source>
</evidence>
<dbReference type="Proteomes" id="UP000198635">
    <property type="component" value="Unassembled WGS sequence"/>
</dbReference>
<dbReference type="InterPro" id="IPR000086">
    <property type="entry name" value="NUDIX_hydrolase_dom"/>
</dbReference>
<dbReference type="InterPro" id="IPR015797">
    <property type="entry name" value="NUDIX_hydrolase-like_dom_sf"/>
</dbReference>
<dbReference type="InterPro" id="IPR015375">
    <property type="entry name" value="NADH_PPase-like_N"/>
</dbReference>
<dbReference type="CDD" id="cd03429">
    <property type="entry name" value="NUDIX_NADH_pyrophosphatase_Nudt13"/>
    <property type="match status" value="1"/>
</dbReference>
<dbReference type="EMBL" id="FORX01000022">
    <property type="protein sequence ID" value="SFK39030.1"/>
    <property type="molecule type" value="Genomic_DNA"/>
</dbReference>
<dbReference type="STRING" id="52560.SAMN04488082_12249"/>
<dbReference type="SUPFAM" id="SSF55811">
    <property type="entry name" value="Nudix"/>
    <property type="match status" value="1"/>
</dbReference>
<keyword evidence="8" id="KW-0520">NAD</keyword>
<dbReference type="InterPro" id="IPR020476">
    <property type="entry name" value="Nudix_hydrolase"/>
</dbReference>
<accession>A0A1I3Z4W5</accession>
<protein>
    <recommendedName>
        <fullName evidence="4">NAD(+) diphosphatase</fullName>
        <ecNumber evidence="4">3.6.1.22</ecNumber>
    </recommendedName>
</protein>
<dbReference type="RefSeq" id="WP_092378596.1">
    <property type="nucleotide sequence ID" value="NZ_FORX01000022.1"/>
</dbReference>
<organism evidence="12 13">
    <name type="scientific">Desulfomicrobium apsheronum</name>
    <dbReference type="NCBI Taxonomy" id="52560"/>
    <lineage>
        <taxon>Bacteria</taxon>
        <taxon>Pseudomonadati</taxon>
        <taxon>Thermodesulfobacteriota</taxon>
        <taxon>Desulfovibrionia</taxon>
        <taxon>Desulfovibrionales</taxon>
        <taxon>Desulfomicrobiaceae</taxon>
        <taxon>Desulfomicrobium</taxon>
    </lineage>
</organism>
<comment type="similarity">
    <text evidence="3">Belongs to the Nudix hydrolase family. NudC subfamily.</text>
</comment>
<proteinExistence type="inferred from homology"/>
<dbReference type="InterPro" id="IPR049734">
    <property type="entry name" value="NudC-like_C"/>
</dbReference>
<evidence type="ECO:0000256" key="4">
    <source>
        <dbReference type="ARBA" id="ARBA00012381"/>
    </source>
</evidence>
<dbReference type="AlphaFoldDB" id="A0A1I3Z4W5"/>
<dbReference type="PANTHER" id="PTHR42904:SF6">
    <property type="entry name" value="NAD-CAPPED RNA HYDROLASE NUDT12"/>
    <property type="match status" value="1"/>
</dbReference>
<dbReference type="GO" id="GO:0046872">
    <property type="term" value="F:metal ion binding"/>
    <property type="evidence" value="ECO:0007669"/>
    <property type="project" value="UniProtKB-KW"/>
</dbReference>
<dbReference type="Gene3D" id="3.90.79.20">
    <property type="match status" value="1"/>
</dbReference>
<evidence type="ECO:0000256" key="1">
    <source>
        <dbReference type="ARBA" id="ARBA00001946"/>
    </source>
</evidence>
<dbReference type="OrthoDB" id="9791656at2"/>
<comment type="catalytic activity">
    <reaction evidence="9">
        <text>a 5'-end NAD(+)-phospho-ribonucleoside in mRNA + H2O = a 5'-end phospho-adenosine-phospho-ribonucleoside in mRNA + beta-nicotinamide D-ribonucleotide + 2 H(+)</text>
        <dbReference type="Rhea" id="RHEA:60876"/>
        <dbReference type="Rhea" id="RHEA-COMP:15698"/>
        <dbReference type="Rhea" id="RHEA-COMP:15719"/>
        <dbReference type="ChEBI" id="CHEBI:14649"/>
        <dbReference type="ChEBI" id="CHEBI:15377"/>
        <dbReference type="ChEBI" id="CHEBI:15378"/>
        <dbReference type="ChEBI" id="CHEBI:144029"/>
        <dbReference type="ChEBI" id="CHEBI:144051"/>
    </reaction>
    <physiologicalReaction direction="left-to-right" evidence="9">
        <dbReference type="Rhea" id="RHEA:60877"/>
    </physiologicalReaction>
</comment>
<evidence type="ECO:0000256" key="7">
    <source>
        <dbReference type="ARBA" id="ARBA00022842"/>
    </source>
</evidence>
<evidence type="ECO:0000256" key="9">
    <source>
        <dbReference type="ARBA" id="ARBA00023679"/>
    </source>
</evidence>
<dbReference type="InterPro" id="IPR050241">
    <property type="entry name" value="NAD-cap_RNA_hydrolase_NudC"/>
</dbReference>
<dbReference type="NCBIfam" id="NF001299">
    <property type="entry name" value="PRK00241.1"/>
    <property type="match status" value="1"/>
</dbReference>
<dbReference type="Gene3D" id="3.90.79.10">
    <property type="entry name" value="Nucleoside Triphosphate Pyrophosphohydrolase"/>
    <property type="match status" value="1"/>
</dbReference>
<evidence type="ECO:0000313" key="12">
    <source>
        <dbReference type="EMBL" id="SFK39030.1"/>
    </source>
</evidence>
<dbReference type="GO" id="GO:0035529">
    <property type="term" value="F:NADH pyrophosphatase activity"/>
    <property type="evidence" value="ECO:0007669"/>
    <property type="project" value="TreeGrafter"/>
</dbReference>
<evidence type="ECO:0000256" key="10">
    <source>
        <dbReference type="RuleBase" id="RU003476"/>
    </source>
</evidence>
<dbReference type="PROSITE" id="PS00893">
    <property type="entry name" value="NUDIX_BOX"/>
    <property type="match status" value="1"/>
</dbReference>
<evidence type="ECO:0000256" key="3">
    <source>
        <dbReference type="ARBA" id="ARBA00009595"/>
    </source>
</evidence>
<comment type="cofactor">
    <cofactor evidence="2">
        <name>Zn(2+)</name>
        <dbReference type="ChEBI" id="CHEBI:29105"/>
    </cofactor>
</comment>
<gene>
    <name evidence="12" type="ORF">SAMN04488082_12249</name>
</gene>
<feature type="domain" description="Nudix hydrolase" evidence="11">
    <location>
        <begin position="172"/>
        <end position="299"/>
    </location>
</feature>
<dbReference type="Pfam" id="PF09296">
    <property type="entry name" value="NUDIX-like"/>
    <property type="match status" value="1"/>
</dbReference>
<dbReference type="Pfam" id="PF00293">
    <property type="entry name" value="NUDIX"/>
    <property type="match status" value="1"/>
</dbReference>
<evidence type="ECO:0000256" key="8">
    <source>
        <dbReference type="ARBA" id="ARBA00023027"/>
    </source>
</evidence>
<dbReference type="PRINTS" id="PR00502">
    <property type="entry name" value="NUDIXFAMILY"/>
</dbReference>
<dbReference type="GO" id="GO:0019677">
    <property type="term" value="P:NAD+ catabolic process"/>
    <property type="evidence" value="ECO:0007669"/>
    <property type="project" value="TreeGrafter"/>
</dbReference>
<keyword evidence="13" id="KW-1185">Reference proteome</keyword>
<comment type="cofactor">
    <cofactor evidence="1">
        <name>Mg(2+)</name>
        <dbReference type="ChEBI" id="CHEBI:18420"/>
    </cofactor>
</comment>
<dbReference type="GO" id="GO:0006742">
    <property type="term" value="P:NADP+ catabolic process"/>
    <property type="evidence" value="ECO:0007669"/>
    <property type="project" value="TreeGrafter"/>
</dbReference>
<name>A0A1I3Z4W5_9BACT</name>
<reference evidence="13" key="1">
    <citation type="submission" date="2016-10" db="EMBL/GenBank/DDBJ databases">
        <authorList>
            <person name="Varghese N."/>
            <person name="Submissions S."/>
        </authorList>
    </citation>
    <scope>NUCLEOTIDE SEQUENCE [LARGE SCALE GENOMIC DNA]</scope>
    <source>
        <strain evidence="13">DSM 5918</strain>
    </source>
</reference>